<evidence type="ECO:0000256" key="2">
    <source>
        <dbReference type="ARBA" id="ARBA00022692"/>
    </source>
</evidence>
<dbReference type="PANTHER" id="PTHR23502:SF34">
    <property type="entry name" value="PROTEIN HOL1"/>
    <property type="match status" value="1"/>
</dbReference>
<feature type="transmembrane region" description="Helical" evidence="6">
    <location>
        <begin position="189"/>
        <end position="212"/>
    </location>
</feature>
<evidence type="ECO:0000256" key="5">
    <source>
        <dbReference type="SAM" id="MobiDB-lite"/>
    </source>
</evidence>
<sequence length="564" mass="62438">MSKTLDPESVPTREAENSDLEPTKTVQIDVDTAEQKHQVIKRIHTLGSVRHRHEHTGQIILIPTPSKDPNDPLNWSQKKKYYSAFIICLAMMICNFLAAGPTIAIVETAMDFFPSASQQKAALGPAINKTAYFFTTTALLQGTGNLVWMPLVNKYGRRPIYIISYTIYLACAIWASQTTSYGSFLASRILMGFGSGAAETMAPLSIADIFFLHERGLVMAMYSCALVSGVSGGIIIAGLITINHPWRVIYDVAIALIAFTLILAFFTFPETVYLRPIEIDVEHEPVLTEKGDEPSAVPSDSTTSIPPKKTYLESLKLFTGTYTEETFWRLFVRPFALILLPPVLWCSLVQSVTIGFIVAVTSNVASAYATAYNMQPYETGLCFIAAIIGALVGIFCGGYLGDRTADFFTKRNGGIREPEMRLPAMMFSLISTPLSLILYGVGIQDKLHWMCPTVGLALLNFSIVQGTNVALVYTIDAYRPIAGEITLTTMAFKSAFGFLLSFYTNPWIEKSGYVNAYGAMAGISAAVLIFWVPLYIWGKRIRHATWHWSVTSYVHWDEDREVGE</sequence>
<name>A0A2J6R0S4_HYAVF</name>
<dbReference type="InterPro" id="IPR011701">
    <property type="entry name" value="MFS"/>
</dbReference>
<feature type="transmembrane region" description="Helical" evidence="6">
    <location>
        <begin position="422"/>
        <end position="441"/>
    </location>
</feature>
<evidence type="ECO:0000256" key="4">
    <source>
        <dbReference type="ARBA" id="ARBA00023136"/>
    </source>
</evidence>
<feature type="transmembrane region" description="Helical" evidence="6">
    <location>
        <begin position="219"/>
        <end position="242"/>
    </location>
</feature>
<gene>
    <name evidence="8" type="ORF">L207DRAFT_640421</name>
</gene>
<dbReference type="STRING" id="1149755.A0A2J6R0S4"/>
<feature type="transmembrane region" description="Helical" evidence="6">
    <location>
        <begin position="447"/>
        <end position="473"/>
    </location>
</feature>
<evidence type="ECO:0000256" key="3">
    <source>
        <dbReference type="ARBA" id="ARBA00022989"/>
    </source>
</evidence>
<dbReference type="PROSITE" id="PS50850">
    <property type="entry name" value="MFS"/>
    <property type="match status" value="1"/>
</dbReference>
<feature type="transmembrane region" description="Helical" evidence="6">
    <location>
        <begin position="485"/>
        <end position="504"/>
    </location>
</feature>
<dbReference type="OrthoDB" id="5215911at2759"/>
<evidence type="ECO:0000259" key="7">
    <source>
        <dbReference type="PROSITE" id="PS50850"/>
    </source>
</evidence>
<comment type="subcellular location">
    <subcellularLocation>
        <location evidence="1">Membrane</location>
        <topology evidence="1">Multi-pass membrane protein</topology>
    </subcellularLocation>
</comment>
<feature type="transmembrane region" description="Helical" evidence="6">
    <location>
        <begin position="380"/>
        <end position="401"/>
    </location>
</feature>
<feature type="domain" description="Major facilitator superfamily (MFS) profile" evidence="7">
    <location>
        <begin position="83"/>
        <end position="542"/>
    </location>
</feature>
<dbReference type="AlphaFoldDB" id="A0A2J6R0S4"/>
<feature type="transmembrane region" description="Helical" evidence="6">
    <location>
        <begin position="516"/>
        <end position="537"/>
    </location>
</feature>
<accession>A0A2J6R0S4</accession>
<keyword evidence="4 6" id="KW-0472">Membrane</keyword>
<protein>
    <submittedName>
        <fullName evidence="8">MFS general substrate transporter</fullName>
    </submittedName>
</protein>
<reference evidence="8 9" key="1">
    <citation type="submission" date="2016-04" db="EMBL/GenBank/DDBJ databases">
        <title>A degradative enzymes factory behind the ericoid mycorrhizal symbiosis.</title>
        <authorList>
            <consortium name="DOE Joint Genome Institute"/>
            <person name="Martino E."/>
            <person name="Morin E."/>
            <person name="Grelet G."/>
            <person name="Kuo A."/>
            <person name="Kohler A."/>
            <person name="Daghino S."/>
            <person name="Barry K."/>
            <person name="Choi C."/>
            <person name="Cichocki N."/>
            <person name="Clum A."/>
            <person name="Copeland A."/>
            <person name="Hainaut M."/>
            <person name="Haridas S."/>
            <person name="Labutti K."/>
            <person name="Lindquist E."/>
            <person name="Lipzen A."/>
            <person name="Khouja H.-R."/>
            <person name="Murat C."/>
            <person name="Ohm R."/>
            <person name="Olson A."/>
            <person name="Spatafora J."/>
            <person name="Veneault-Fourrey C."/>
            <person name="Henrissat B."/>
            <person name="Grigoriev I."/>
            <person name="Martin F."/>
            <person name="Perotto S."/>
        </authorList>
    </citation>
    <scope>NUCLEOTIDE SEQUENCE [LARGE SCALE GENOMIC DNA]</scope>
    <source>
        <strain evidence="8 9">F</strain>
    </source>
</reference>
<dbReference type="Gene3D" id="1.20.1250.20">
    <property type="entry name" value="MFS general substrate transporter like domains"/>
    <property type="match status" value="1"/>
</dbReference>
<organism evidence="8 9">
    <name type="scientific">Hyaloscypha variabilis (strain UAMH 11265 / GT02V1 / F)</name>
    <name type="common">Meliniomyces variabilis</name>
    <dbReference type="NCBI Taxonomy" id="1149755"/>
    <lineage>
        <taxon>Eukaryota</taxon>
        <taxon>Fungi</taxon>
        <taxon>Dikarya</taxon>
        <taxon>Ascomycota</taxon>
        <taxon>Pezizomycotina</taxon>
        <taxon>Leotiomycetes</taxon>
        <taxon>Helotiales</taxon>
        <taxon>Hyaloscyphaceae</taxon>
        <taxon>Hyaloscypha</taxon>
        <taxon>Hyaloscypha variabilis</taxon>
    </lineage>
</organism>
<feature type="transmembrane region" description="Helical" evidence="6">
    <location>
        <begin position="81"/>
        <end position="106"/>
    </location>
</feature>
<keyword evidence="3 6" id="KW-1133">Transmembrane helix</keyword>
<evidence type="ECO:0000256" key="1">
    <source>
        <dbReference type="ARBA" id="ARBA00004141"/>
    </source>
</evidence>
<dbReference type="EMBL" id="KZ613960">
    <property type="protein sequence ID" value="PMD32118.1"/>
    <property type="molecule type" value="Genomic_DNA"/>
</dbReference>
<feature type="transmembrane region" description="Helical" evidence="6">
    <location>
        <begin position="126"/>
        <end position="148"/>
    </location>
</feature>
<feature type="transmembrane region" description="Helical" evidence="6">
    <location>
        <begin position="160"/>
        <end position="177"/>
    </location>
</feature>
<dbReference type="SUPFAM" id="SSF103473">
    <property type="entry name" value="MFS general substrate transporter"/>
    <property type="match status" value="1"/>
</dbReference>
<feature type="transmembrane region" description="Helical" evidence="6">
    <location>
        <begin position="335"/>
        <end position="360"/>
    </location>
</feature>
<keyword evidence="2 6" id="KW-0812">Transmembrane</keyword>
<dbReference type="GO" id="GO:0022857">
    <property type="term" value="F:transmembrane transporter activity"/>
    <property type="evidence" value="ECO:0007669"/>
    <property type="project" value="InterPro"/>
</dbReference>
<evidence type="ECO:0000256" key="6">
    <source>
        <dbReference type="SAM" id="Phobius"/>
    </source>
</evidence>
<dbReference type="GO" id="GO:0005886">
    <property type="term" value="C:plasma membrane"/>
    <property type="evidence" value="ECO:0007669"/>
    <property type="project" value="TreeGrafter"/>
</dbReference>
<keyword evidence="9" id="KW-1185">Reference proteome</keyword>
<dbReference type="Proteomes" id="UP000235786">
    <property type="component" value="Unassembled WGS sequence"/>
</dbReference>
<feature type="transmembrane region" description="Helical" evidence="6">
    <location>
        <begin position="248"/>
        <end position="268"/>
    </location>
</feature>
<proteinExistence type="predicted"/>
<dbReference type="Pfam" id="PF07690">
    <property type="entry name" value="MFS_1"/>
    <property type="match status" value="1"/>
</dbReference>
<dbReference type="PANTHER" id="PTHR23502">
    <property type="entry name" value="MAJOR FACILITATOR SUPERFAMILY"/>
    <property type="match status" value="1"/>
</dbReference>
<evidence type="ECO:0000313" key="9">
    <source>
        <dbReference type="Proteomes" id="UP000235786"/>
    </source>
</evidence>
<dbReference type="InterPro" id="IPR020846">
    <property type="entry name" value="MFS_dom"/>
</dbReference>
<dbReference type="InterPro" id="IPR036259">
    <property type="entry name" value="MFS_trans_sf"/>
</dbReference>
<feature type="region of interest" description="Disordered" evidence="5">
    <location>
        <begin position="1"/>
        <end position="24"/>
    </location>
</feature>
<evidence type="ECO:0000313" key="8">
    <source>
        <dbReference type="EMBL" id="PMD32118.1"/>
    </source>
</evidence>